<reference evidence="2" key="1">
    <citation type="submission" date="2022-11" db="UniProtKB">
        <authorList>
            <consortium name="WormBaseParasite"/>
        </authorList>
    </citation>
    <scope>IDENTIFICATION</scope>
</reference>
<dbReference type="WBParaSite" id="JU765_v2.g15837.t1">
    <property type="protein sequence ID" value="JU765_v2.g15837.t1"/>
    <property type="gene ID" value="JU765_v2.g15837"/>
</dbReference>
<organism evidence="1 2">
    <name type="scientific">Panagrolaimus sp. JU765</name>
    <dbReference type="NCBI Taxonomy" id="591449"/>
    <lineage>
        <taxon>Eukaryota</taxon>
        <taxon>Metazoa</taxon>
        <taxon>Ecdysozoa</taxon>
        <taxon>Nematoda</taxon>
        <taxon>Chromadorea</taxon>
        <taxon>Rhabditida</taxon>
        <taxon>Tylenchina</taxon>
        <taxon>Panagrolaimomorpha</taxon>
        <taxon>Panagrolaimoidea</taxon>
        <taxon>Panagrolaimidae</taxon>
        <taxon>Panagrolaimus</taxon>
    </lineage>
</organism>
<proteinExistence type="predicted"/>
<dbReference type="Proteomes" id="UP000887576">
    <property type="component" value="Unplaced"/>
</dbReference>
<sequence>MSATKFKLQYSLFVALSLQFAIPFIFGVIPIVIVTVLVQLHFENITFICLLLLCSGMIHTVLSNLTNIFIVRPYREAAIYYFSQKKNDKEKRDSKKSGKSEMKDAPKSIQQKSVAKTNKGKPEETSKASSAKSKMKSNNQEKDKDESGKQLPGDKSGYDNLNPDSKMGKVGSKMESVMNAPKKNKHDKDNDKDGGYDEVDPTKNVNRENVVLHPDEKTHDKPSVEKKEKKKKSKKDKETPEKPKPRQMPKDEKQKKIDAGAKKGKGEYPTMDDVLSDWDSKKDKKESKKETKRDSSTKSKNVDNIIIPVVTDKKDETRTEGGSEKEEKFVLKSQVKTVTEKTQQLEVR</sequence>
<protein>
    <submittedName>
        <fullName evidence="2">Uncharacterized protein</fullName>
    </submittedName>
</protein>
<evidence type="ECO:0000313" key="1">
    <source>
        <dbReference type="Proteomes" id="UP000887576"/>
    </source>
</evidence>
<evidence type="ECO:0000313" key="2">
    <source>
        <dbReference type="WBParaSite" id="JU765_v2.g15837.t1"/>
    </source>
</evidence>
<name>A0AC34QFN4_9BILA</name>
<accession>A0AC34QFN4</accession>